<comment type="caution">
    <text evidence="1">The sequence shown here is derived from an EMBL/GenBank/DDBJ whole genome shotgun (WGS) entry which is preliminary data.</text>
</comment>
<dbReference type="EMBL" id="SRIO01000025">
    <property type="protein sequence ID" value="TFZ81386.1"/>
    <property type="molecule type" value="Genomic_DNA"/>
</dbReference>
<dbReference type="OrthoDB" id="6905082at2"/>
<gene>
    <name evidence="1" type="ORF">E4680_12675</name>
</gene>
<keyword evidence="2" id="KW-1185">Reference proteome</keyword>
<dbReference type="Proteomes" id="UP000297890">
    <property type="component" value="Unassembled WGS sequence"/>
</dbReference>
<name>A0A4Z0F6X0_9GAMM</name>
<sequence>MIELFDPHFVYTFRCFDRHGRLKWEWTEKNLIPNAGRDYIIAAAFSAGSQFGTWYISLYSGAYTPQLTDTAANYPANATEITTAYSEANRPTLVPDAPGSGLYTNAASPAVFTFTATTTVQGGGLHSNSVKGGTTGILASVVAAPSPKTVNAGDVLNVIAGVALTSS</sequence>
<evidence type="ECO:0008006" key="3">
    <source>
        <dbReference type="Google" id="ProtNLM"/>
    </source>
</evidence>
<accession>A0A4Z0F6X0</accession>
<evidence type="ECO:0000313" key="2">
    <source>
        <dbReference type="Proteomes" id="UP000297890"/>
    </source>
</evidence>
<dbReference type="RefSeq" id="WP_135282790.1">
    <property type="nucleotide sequence ID" value="NZ_SRIO01000025.1"/>
</dbReference>
<reference evidence="1 2" key="1">
    <citation type="journal article" date="2019" name="ISME J.">
        <title>Candidatus Macondimonas diazotrophica, a novel gammaproteobacterial genus dominating crude-oil-contaminated coastal sediments.</title>
        <authorList>
            <person name="Karthikeyan S."/>
            <person name="Konstantinidis K."/>
        </authorList>
    </citation>
    <scope>NUCLEOTIDE SEQUENCE [LARGE SCALE GENOMIC DNA]</scope>
    <source>
        <strain evidence="1 2">KTK01</strain>
    </source>
</reference>
<evidence type="ECO:0000313" key="1">
    <source>
        <dbReference type="EMBL" id="TFZ81386.1"/>
    </source>
</evidence>
<dbReference type="AlphaFoldDB" id="A0A4Z0F6X0"/>
<protein>
    <recommendedName>
        <fullName evidence="3">Phage tail protein</fullName>
    </recommendedName>
</protein>
<organism evidence="1 2">
    <name type="scientific">Candidatus Macondimonas diazotrophica</name>
    <dbReference type="NCBI Taxonomy" id="2305248"/>
    <lineage>
        <taxon>Bacteria</taxon>
        <taxon>Pseudomonadati</taxon>
        <taxon>Pseudomonadota</taxon>
        <taxon>Gammaproteobacteria</taxon>
        <taxon>Chromatiales</taxon>
        <taxon>Ectothiorhodospiraceae</taxon>
        <taxon>Candidatus Macondimonas</taxon>
    </lineage>
</organism>
<proteinExistence type="predicted"/>